<keyword evidence="3" id="KW-1185">Reference proteome</keyword>
<proteinExistence type="predicted"/>
<dbReference type="GO" id="GO:0050501">
    <property type="term" value="F:hyaluronan synthase activity"/>
    <property type="evidence" value="ECO:0007669"/>
    <property type="project" value="UniProtKB-EC"/>
</dbReference>
<sequence length="257" mass="29636">MSSIQNNDMSEELVSIIMPAYNCYEFINIALNSVIAQTYENWEIIIVDDCSTDNTAEIVKDYISKDLRIKYYKLDVNSGAAVARNKAVDLAQGKYIAFLDSDDVWFPEKLSKQIKFMKQNGYNFTCTSYTKIDDHGKYLNRIIKTKVKSDYDGVLKTCPGNSTVVYDAEKLGKFKIPNIKKRNDYVMWLQIIKAEHYLYGLEEPLGSHRITPGAISSNKSSLVSYHWKVYREIEKLSMVKSSYLILYWVIATAFKLR</sequence>
<evidence type="ECO:0000313" key="3">
    <source>
        <dbReference type="Proteomes" id="UP000254664"/>
    </source>
</evidence>
<dbReference type="EMBL" id="UFWZ01000001">
    <property type="protein sequence ID" value="SUY45685.1"/>
    <property type="molecule type" value="Genomic_DNA"/>
</dbReference>
<name>A0A381J4E1_9CLOT</name>
<dbReference type="Proteomes" id="UP000254664">
    <property type="component" value="Unassembled WGS sequence"/>
</dbReference>
<keyword evidence="2" id="KW-0808">Transferase</keyword>
<dbReference type="PANTHER" id="PTHR22916:SF3">
    <property type="entry name" value="UDP-GLCNAC:BETAGAL BETA-1,3-N-ACETYLGLUCOSAMINYLTRANSFERASE-LIKE PROTEIN 1"/>
    <property type="match status" value="1"/>
</dbReference>
<gene>
    <name evidence="2" type="primary">hyaD</name>
    <name evidence="2" type="ORF">NCTC9836_00398</name>
</gene>
<dbReference type="PANTHER" id="PTHR22916">
    <property type="entry name" value="GLYCOSYLTRANSFERASE"/>
    <property type="match status" value="1"/>
</dbReference>
<dbReference type="RefSeq" id="WP_242984033.1">
    <property type="nucleotide sequence ID" value="NZ_UFWZ01000001.1"/>
</dbReference>
<protein>
    <submittedName>
        <fullName evidence="2">Teichuronic acid biosynthesis glycosyl transferase</fullName>
        <ecNumber evidence="2">2.4.1.212</ecNumber>
    </submittedName>
</protein>
<dbReference type="CDD" id="cd00761">
    <property type="entry name" value="Glyco_tranf_GTA_type"/>
    <property type="match status" value="1"/>
</dbReference>
<dbReference type="SUPFAM" id="SSF53448">
    <property type="entry name" value="Nucleotide-diphospho-sugar transferases"/>
    <property type="match status" value="1"/>
</dbReference>
<dbReference type="InterPro" id="IPR001173">
    <property type="entry name" value="Glyco_trans_2-like"/>
</dbReference>
<organism evidence="2 3">
    <name type="scientific">Clostridium putrefaciens</name>
    <dbReference type="NCBI Taxonomy" id="99675"/>
    <lineage>
        <taxon>Bacteria</taxon>
        <taxon>Bacillati</taxon>
        <taxon>Bacillota</taxon>
        <taxon>Clostridia</taxon>
        <taxon>Eubacteriales</taxon>
        <taxon>Clostridiaceae</taxon>
        <taxon>Clostridium</taxon>
    </lineage>
</organism>
<keyword evidence="2" id="KW-0328">Glycosyltransferase</keyword>
<dbReference type="Gene3D" id="3.90.550.10">
    <property type="entry name" value="Spore Coat Polysaccharide Biosynthesis Protein SpsA, Chain A"/>
    <property type="match status" value="1"/>
</dbReference>
<accession>A0A381J4E1</accession>
<dbReference type="EC" id="2.4.1.212" evidence="2"/>
<dbReference type="AlphaFoldDB" id="A0A381J4E1"/>
<dbReference type="Pfam" id="PF00535">
    <property type="entry name" value="Glycos_transf_2"/>
    <property type="match status" value="1"/>
</dbReference>
<reference evidence="2 3" key="1">
    <citation type="submission" date="2018-06" db="EMBL/GenBank/DDBJ databases">
        <authorList>
            <consortium name="Pathogen Informatics"/>
            <person name="Doyle S."/>
        </authorList>
    </citation>
    <scope>NUCLEOTIDE SEQUENCE [LARGE SCALE GENOMIC DNA]</scope>
    <source>
        <strain evidence="2 3">NCTC9836</strain>
    </source>
</reference>
<dbReference type="InterPro" id="IPR029044">
    <property type="entry name" value="Nucleotide-diphossugar_trans"/>
</dbReference>
<feature type="domain" description="Glycosyltransferase 2-like" evidence="1">
    <location>
        <begin position="15"/>
        <end position="147"/>
    </location>
</feature>
<evidence type="ECO:0000259" key="1">
    <source>
        <dbReference type="Pfam" id="PF00535"/>
    </source>
</evidence>
<evidence type="ECO:0000313" key="2">
    <source>
        <dbReference type="EMBL" id="SUY45685.1"/>
    </source>
</evidence>